<proteinExistence type="predicted"/>
<comment type="caution">
    <text evidence="2">The sequence shown here is derived from an EMBL/GenBank/DDBJ whole genome shotgun (WGS) entry which is preliminary data.</text>
</comment>
<sequence>MPVESGQATDAAAHRQQASDDRNDLRYQFTEQQKSAWGRLWQAALDHQGTEEETSAFRHHRSSALECALVYALAALGHDSNCWLNWRSYADLLDKAIRIAQSFMVQHTLRSGSDSEDHFEGMERKKAGDSWGEVACEQWESDFGNNFSKRDRMRHLFEHLSKMIRGEPDKTYLDFIHYYDFVTYLQRSEDSIDKRGGPLDKKFSSPRKRTRTHS</sequence>
<feature type="region of interest" description="Disordered" evidence="1">
    <location>
        <begin position="1"/>
        <end position="23"/>
    </location>
</feature>
<dbReference type="Proteomes" id="UP001220256">
    <property type="component" value="Unassembled WGS sequence"/>
</dbReference>
<organism evidence="2 3">
    <name type="scientific">Penicillium chrysogenum</name>
    <name type="common">Penicillium notatum</name>
    <dbReference type="NCBI Taxonomy" id="5076"/>
    <lineage>
        <taxon>Eukaryota</taxon>
        <taxon>Fungi</taxon>
        <taxon>Dikarya</taxon>
        <taxon>Ascomycota</taxon>
        <taxon>Pezizomycotina</taxon>
        <taxon>Eurotiomycetes</taxon>
        <taxon>Eurotiomycetidae</taxon>
        <taxon>Eurotiales</taxon>
        <taxon>Aspergillaceae</taxon>
        <taxon>Penicillium</taxon>
        <taxon>Penicillium chrysogenum species complex</taxon>
    </lineage>
</organism>
<dbReference type="EMBL" id="JAPVEB010000004">
    <property type="protein sequence ID" value="KAJ5264471.1"/>
    <property type="molecule type" value="Genomic_DNA"/>
</dbReference>
<accession>A0ABQ8WCV7</accession>
<feature type="compositionally biased region" description="Basic residues" evidence="1">
    <location>
        <begin position="204"/>
        <end position="214"/>
    </location>
</feature>
<keyword evidence="3" id="KW-1185">Reference proteome</keyword>
<gene>
    <name evidence="2" type="ORF">N7505_007264</name>
</gene>
<evidence type="ECO:0000313" key="3">
    <source>
        <dbReference type="Proteomes" id="UP001220256"/>
    </source>
</evidence>
<evidence type="ECO:0000313" key="2">
    <source>
        <dbReference type="EMBL" id="KAJ5264471.1"/>
    </source>
</evidence>
<protein>
    <submittedName>
        <fullName evidence="2">Uncharacterized protein</fullName>
    </submittedName>
</protein>
<reference evidence="2 3" key="1">
    <citation type="journal article" date="2023" name="IMA Fungus">
        <title>Comparative genomic study of the Penicillium genus elucidates a diverse pangenome and 15 lateral gene transfer events.</title>
        <authorList>
            <person name="Petersen C."/>
            <person name="Sorensen T."/>
            <person name="Nielsen M.R."/>
            <person name="Sondergaard T.E."/>
            <person name="Sorensen J.L."/>
            <person name="Fitzpatrick D.A."/>
            <person name="Frisvad J.C."/>
            <person name="Nielsen K.L."/>
        </authorList>
    </citation>
    <scope>NUCLEOTIDE SEQUENCE [LARGE SCALE GENOMIC DNA]</scope>
    <source>
        <strain evidence="2 3">IBT 3361</strain>
    </source>
</reference>
<name>A0ABQ8WCV7_PENCH</name>
<feature type="region of interest" description="Disordered" evidence="1">
    <location>
        <begin position="193"/>
        <end position="214"/>
    </location>
</feature>
<evidence type="ECO:0000256" key="1">
    <source>
        <dbReference type="SAM" id="MobiDB-lite"/>
    </source>
</evidence>
<feature type="compositionally biased region" description="Basic and acidic residues" evidence="1">
    <location>
        <begin position="193"/>
        <end position="203"/>
    </location>
</feature>